<gene>
    <name evidence="2" type="ORF">COA71_05920</name>
</gene>
<protein>
    <recommendedName>
        <fullName evidence="4">DUF4381 domain-containing protein</fullName>
    </recommendedName>
</protein>
<evidence type="ECO:0000256" key="1">
    <source>
        <dbReference type="SAM" id="Phobius"/>
    </source>
</evidence>
<dbReference type="Proteomes" id="UP000228987">
    <property type="component" value="Unassembled WGS sequence"/>
</dbReference>
<evidence type="ECO:0008006" key="4">
    <source>
        <dbReference type="Google" id="ProtNLM"/>
    </source>
</evidence>
<proteinExistence type="predicted"/>
<accession>A0A2A5CE24</accession>
<dbReference type="EMBL" id="NVWI01000003">
    <property type="protein sequence ID" value="PCJ42127.1"/>
    <property type="molecule type" value="Genomic_DNA"/>
</dbReference>
<keyword evidence="1" id="KW-1133">Transmembrane helix</keyword>
<reference evidence="3" key="1">
    <citation type="submission" date="2017-08" db="EMBL/GenBank/DDBJ databases">
        <title>A dynamic microbial community with high functional redundancy inhabits the cold, oxic subseafloor aquifer.</title>
        <authorList>
            <person name="Tully B.J."/>
            <person name="Wheat C.G."/>
            <person name="Glazer B.T."/>
            <person name="Huber J.A."/>
        </authorList>
    </citation>
    <scope>NUCLEOTIDE SEQUENCE [LARGE SCALE GENOMIC DNA]</scope>
</reference>
<dbReference type="InterPro" id="IPR025489">
    <property type="entry name" value="DUF4381"/>
</dbReference>
<feature type="transmembrane region" description="Helical" evidence="1">
    <location>
        <begin position="27"/>
        <end position="47"/>
    </location>
</feature>
<sequence length="186" mass="21010">MESEDPLSQLADIHLPDPVSFWPLAPGWWLVIVLILAGLCWLGFQLLKKIMLNRRLQTAQRELIKAIQAYRDTINNKDSDPNKAGLDYLYAVNTVLNRVALYTDPKHSRDIAKLSGNPWLEYLDHAYGGTEFKEGSGKVLAEGQYRPVFRGEIEALYTLAQSWINTCYKEKNKTQSGANSNIKVAA</sequence>
<dbReference type="AlphaFoldDB" id="A0A2A5CE24"/>
<name>A0A2A5CE24_9GAMM</name>
<comment type="caution">
    <text evidence="2">The sequence shown here is derived from an EMBL/GenBank/DDBJ whole genome shotgun (WGS) entry which is preliminary data.</text>
</comment>
<keyword evidence="1" id="KW-0472">Membrane</keyword>
<organism evidence="2 3">
    <name type="scientific">SAR86 cluster bacterium</name>
    <dbReference type="NCBI Taxonomy" id="2030880"/>
    <lineage>
        <taxon>Bacteria</taxon>
        <taxon>Pseudomonadati</taxon>
        <taxon>Pseudomonadota</taxon>
        <taxon>Gammaproteobacteria</taxon>
        <taxon>SAR86 cluster</taxon>
    </lineage>
</organism>
<evidence type="ECO:0000313" key="3">
    <source>
        <dbReference type="Proteomes" id="UP000228987"/>
    </source>
</evidence>
<keyword evidence="1" id="KW-0812">Transmembrane</keyword>
<dbReference type="Pfam" id="PF14316">
    <property type="entry name" value="DUF4381"/>
    <property type="match status" value="1"/>
</dbReference>
<evidence type="ECO:0000313" key="2">
    <source>
        <dbReference type="EMBL" id="PCJ42127.1"/>
    </source>
</evidence>